<feature type="domain" description="DUF668" evidence="1">
    <location>
        <begin position="1"/>
        <end position="59"/>
    </location>
</feature>
<dbReference type="EMBL" id="JAXQNO010000020">
    <property type="protein sequence ID" value="KAK4772440.1"/>
    <property type="molecule type" value="Genomic_DNA"/>
</dbReference>
<gene>
    <name evidence="2" type="ORF">SAY86_014215</name>
</gene>
<evidence type="ECO:0000313" key="2">
    <source>
        <dbReference type="EMBL" id="KAK4772440.1"/>
    </source>
</evidence>
<accession>A0AAN7KSW5</accession>
<reference evidence="2 3" key="1">
    <citation type="journal article" date="2023" name="Hortic Res">
        <title>Pangenome of water caltrop reveals structural variations and asymmetric subgenome divergence after allopolyploidization.</title>
        <authorList>
            <person name="Zhang X."/>
            <person name="Chen Y."/>
            <person name="Wang L."/>
            <person name="Yuan Y."/>
            <person name="Fang M."/>
            <person name="Shi L."/>
            <person name="Lu R."/>
            <person name="Comes H.P."/>
            <person name="Ma Y."/>
            <person name="Chen Y."/>
            <person name="Huang G."/>
            <person name="Zhou Y."/>
            <person name="Zheng Z."/>
            <person name="Qiu Y."/>
        </authorList>
    </citation>
    <scope>NUCLEOTIDE SEQUENCE [LARGE SCALE GENOMIC DNA]</scope>
    <source>
        <strain evidence="2">F231</strain>
    </source>
</reference>
<evidence type="ECO:0000259" key="1">
    <source>
        <dbReference type="Pfam" id="PF05003"/>
    </source>
</evidence>
<dbReference type="Pfam" id="PF05003">
    <property type="entry name" value="DUF668"/>
    <property type="match status" value="1"/>
</dbReference>
<organism evidence="2 3">
    <name type="scientific">Trapa natans</name>
    <name type="common">Water chestnut</name>
    <dbReference type="NCBI Taxonomy" id="22666"/>
    <lineage>
        <taxon>Eukaryota</taxon>
        <taxon>Viridiplantae</taxon>
        <taxon>Streptophyta</taxon>
        <taxon>Embryophyta</taxon>
        <taxon>Tracheophyta</taxon>
        <taxon>Spermatophyta</taxon>
        <taxon>Magnoliopsida</taxon>
        <taxon>eudicotyledons</taxon>
        <taxon>Gunneridae</taxon>
        <taxon>Pentapetalae</taxon>
        <taxon>rosids</taxon>
        <taxon>malvids</taxon>
        <taxon>Myrtales</taxon>
        <taxon>Lythraceae</taxon>
        <taxon>Trapa</taxon>
    </lineage>
</organism>
<dbReference type="InterPro" id="IPR045021">
    <property type="entry name" value="PSI1/2/3"/>
</dbReference>
<dbReference type="PANTHER" id="PTHR31730:SF2">
    <property type="entry name" value="PROTEIN PSK SIMULATOR 3"/>
    <property type="match status" value="1"/>
</dbReference>
<dbReference type="Proteomes" id="UP001346149">
    <property type="component" value="Unassembled WGS sequence"/>
</dbReference>
<dbReference type="GO" id="GO:0045927">
    <property type="term" value="P:positive regulation of growth"/>
    <property type="evidence" value="ECO:0007669"/>
    <property type="project" value="InterPro"/>
</dbReference>
<comment type="caution">
    <text evidence="2">The sequence shown here is derived from an EMBL/GenBank/DDBJ whole genome shotgun (WGS) entry which is preliminary data.</text>
</comment>
<proteinExistence type="predicted"/>
<evidence type="ECO:0000313" key="3">
    <source>
        <dbReference type="Proteomes" id="UP001346149"/>
    </source>
</evidence>
<dbReference type="AlphaFoldDB" id="A0AAN7KSW5"/>
<keyword evidence="3" id="KW-1185">Reference proteome</keyword>
<sequence>MPANMRDALCQSLPPSIKSALRSKIHSFVVGEELSVSEIKAEMEETLHWLVPIATDTIKAHHGFGWVGEWVNTGFEGNRKATGPIYMFRIETLHHADKDKTERYILEMLLWLQYLLSRSSKKYLYKDGSTRFPMKFRNGTTMLEGSGDNMIAHPPKR</sequence>
<protein>
    <recommendedName>
        <fullName evidence="1">DUF668 domain-containing protein</fullName>
    </recommendedName>
</protein>
<dbReference type="PANTHER" id="PTHR31730">
    <property type="entry name" value="OS01G0873900 PROTEIN"/>
    <property type="match status" value="1"/>
</dbReference>
<dbReference type="InterPro" id="IPR007700">
    <property type="entry name" value="DUF668"/>
</dbReference>
<name>A0AAN7KSW5_TRANT</name>